<dbReference type="Gene3D" id="3.40.50.720">
    <property type="entry name" value="NAD(P)-binding Rossmann-like Domain"/>
    <property type="match status" value="1"/>
</dbReference>
<evidence type="ECO:0000313" key="5">
    <source>
        <dbReference type="Proteomes" id="UP000718564"/>
    </source>
</evidence>
<evidence type="ECO:0000256" key="3">
    <source>
        <dbReference type="RuleBase" id="RU000363"/>
    </source>
</evidence>
<comment type="similarity">
    <text evidence="1 3">Belongs to the short-chain dehydrogenases/reductases (SDR) family.</text>
</comment>
<dbReference type="InterPro" id="IPR020904">
    <property type="entry name" value="Sc_DH/Rdtase_CS"/>
</dbReference>
<evidence type="ECO:0000313" key="4">
    <source>
        <dbReference type="EMBL" id="NMG22722.1"/>
    </source>
</evidence>
<dbReference type="PANTHER" id="PTHR44196">
    <property type="entry name" value="DEHYDROGENASE/REDUCTASE SDR FAMILY MEMBER 7B"/>
    <property type="match status" value="1"/>
</dbReference>
<dbReference type="InterPro" id="IPR036291">
    <property type="entry name" value="NAD(P)-bd_dom_sf"/>
</dbReference>
<dbReference type="PANTHER" id="PTHR44196:SF1">
    <property type="entry name" value="DEHYDROGENASE_REDUCTASE SDR FAMILY MEMBER 7B"/>
    <property type="match status" value="1"/>
</dbReference>
<accession>A0ABX1PE06</accession>
<keyword evidence="2" id="KW-0560">Oxidoreductase</keyword>
<name>A0ABX1PE06_9CYAN</name>
<reference evidence="4 5" key="1">
    <citation type="submission" date="2018-06" db="EMBL/GenBank/DDBJ databases">
        <title>Comparative genomics of Brasilonema spp. strains.</title>
        <authorList>
            <person name="Alvarenga D.O."/>
            <person name="Fiore M.F."/>
            <person name="Varani A.M."/>
        </authorList>
    </citation>
    <scope>NUCLEOTIDE SEQUENCE [LARGE SCALE GENOMIC DNA]</scope>
    <source>
        <strain evidence="4 5">SPC951</strain>
    </source>
</reference>
<dbReference type="PIRSF" id="PIRSF000126">
    <property type="entry name" value="11-beta-HSD1"/>
    <property type="match status" value="1"/>
</dbReference>
<sequence>MAPTVLITGASQGIGKATALLFARKGYDLVLTARQLDELERVAQEVQSLGCLAPLIVPCDVRDSSQVETLVEKALDHYGYIDLLINNAGIFAEGPVEQFSLSDWHQIIDTNLWGYIHTIHALLPHFLQRRTGTIVNISSIGGKVPTPYLVPYSTSKFGVTGLTEALHAELKPKGVHVCGIYPNVIKSRFVEAAVFRGKDEQDAKSRRDQMNSVLEIPGVEKPEDVANAIWDAVKNHKSEVFVGSANLSQAFYRLFPGLLQWVSQQALKNKDQ</sequence>
<dbReference type="SUPFAM" id="SSF51735">
    <property type="entry name" value="NAD(P)-binding Rossmann-fold domains"/>
    <property type="match status" value="1"/>
</dbReference>
<dbReference type="RefSeq" id="WP_169157906.1">
    <property type="nucleotide sequence ID" value="NZ_CAWPJE010000306.1"/>
</dbReference>
<comment type="caution">
    <text evidence="4">The sequence shown here is derived from an EMBL/GenBank/DDBJ whole genome shotgun (WGS) entry which is preliminary data.</text>
</comment>
<dbReference type="PROSITE" id="PS00061">
    <property type="entry name" value="ADH_SHORT"/>
    <property type="match status" value="1"/>
</dbReference>
<gene>
    <name evidence="4" type="ORF">DP116_26070</name>
</gene>
<protein>
    <submittedName>
        <fullName evidence="4">Oxidoreductase</fullName>
    </submittedName>
</protein>
<organism evidence="4 5">
    <name type="scientific">Brasilonema bromeliae SPC951</name>
    <dbReference type="NCBI Taxonomy" id="385972"/>
    <lineage>
        <taxon>Bacteria</taxon>
        <taxon>Bacillati</taxon>
        <taxon>Cyanobacteriota</taxon>
        <taxon>Cyanophyceae</taxon>
        <taxon>Nostocales</taxon>
        <taxon>Scytonemataceae</taxon>
        <taxon>Brasilonema</taxon>
        <taxon>Bromeliae group (in: Brasilonema)</taxon>
    </lineage>
</organism>
<dbReference type="Pfam" id="PF00106">
    <property type="entry name" value="adh_short"/>
    <property type="match status" value="1"/>
</dbReference>
<dbReference type="PRINTS" id="PR00080">
    <property type="entry name" value="SDRFAMILY"/>
</dbReference>
<proteinExistence type="inferred from homology"/>
<dbReference type="Proteomes" id="UP000718564">
    <property type="component" value="Unassembled WGS sequence"/>
</dbReference>
<keyword evidence="5" id="KW-1185">Reference proteome</keyword>
<evidence type="ECO:0000256" key="2">
    <source>
        <dbReference type="ARBA" id="ARBA00023002"/>
    </source>
</evidence>
<dbReference type="InterPro" id="IPR002347">
    <property type="entry name" value="SDR_fam"/>
</dbReference>
<dbReference type="PRINTS" id="PR00081">
    <property type="entry name" value="GDHRDH"/>
</dbReference>
<dbReference type="EMBL" id="QMEB01000302">
    <property type="protein sequence ID" value="NMG22722.1"/>
    <property type="molecule type" value="Genomic_DNA"/>
</dbReference>
<evidence type="ECO:0000256" key="1">
    <source>
        <dbReference type="ARBA" id="ARBA00006484"/>
    </source>
</evidence>